<gene>
    <name evidence="1" type="ORF">J2Z60_000591</name>
</gene>
<evidence type="ECO:0000313" key="1">
    <source>
        <dbReference type="EMBL" id="MBP2057427.1"/>
    </source>
</evidence>
<comment type="caution">
    <text evidence="1">The sequence shown here is derived from an EMBL/GenBank/DDBJ whole genome shotgun (WGS) entry which is preliminary data.</text>
</comment>
<protein>
    <submittedName>
        <fullName evidence="1">Uncharacterized protein</fullName>
    </submittedName>
</protein>
<sequence length="61" mass="7214">MVRKIIVDTEPHAGYEMGSHDPSKNNIRRHYVVMSITEYNHAAIYVFDFVWQLCNHITDCF</sequence>
<evidence type="ECO:0000313" key="2">
    <source>
        <dbReference type="Proteomes" id="UP001519292"/>
    </source>
</evidence>
<name>A0ABS4MCL3_9LACO</name>
<dbReference type="Proteomes" id="UP001519292">
    <property type="component" value="Unassembled WGS sequence"/>
</dbReference>
<dbReference type="RefSeq" id="WP_245328693.1">
    <property type="nucleotide sequence ID" value="NZ_JAGGLU010000002.1"/>
</dbReference>
<keyword evidence="2" id="KW-1185">Reference proteome</keyword>
<organism evidence="1 2">
    <name type="scientific">Lactobacillus colini</name>
    <dbReference type="NCBI Taxonomy" id="1819254"/>
    <lineage>
        <taxon>Bacteria</taxon>
        <taxon>Bacillati</taxon>
        <taxon>Bacillota</taxon>
        <taxon>Bacilli</taxon>
        <taxon>Lactobacillales</taxon>
        <taxon>Lactobacillaceae</taxon>
        <taxon>Lactobacillus</taxon>
    </lineage>
</organism>
<proteinExistence type="predicted"/>
<dbReference type="EMBL" id="JAGGLU010000002">
    <property type="protein sequence ID" value="MBP2057427.1"/>
    <property type="molecule type" value="Genomic_DNA"/>
</dbReference>
<reference evidence="1 2" key="1">
    <citation type="submission" date="2021-03" db="EMBL/GenBank/DDBJ databases">
        <title>Genomic Encyclopedia of Type Strains, Phase IV (KMG-IV): sequencing the most valuable type-strain genomes for metagenomic binning, comparative biology and taxonomic classification.</title>
        <authorList>
            <person name="Goeker M."/>
        </authorList>
    </citation>
    <scope>NUCLEOTIDE SEQUENCE [LARGE SCALE GENOMIC DNA]</scope>
    <source>
        <strain evidence="1 2">DSM 101872</strain>
    </source>
</reference>
<accession>A0ABS4MCL3</accession>